<comment type="subcellular location">
    <subcellularLocation>
        <location evidence="1">Golgi apparatus membrane</location>
        <topology evidence="1">Peripheral membrane protein</topology>
    </subcellularLocation>
</comment>
<comment type="caution">
    <text evidence="9">The sequence shown here is derived from an EMBL/GenBank/DDBJ whole genome shotgun (WGS) entry which is preliminary data.</text>
</comment>
<evidence type="ECO:0000256" key="7">
    <source>
        <dbReference type="ARBA" id="ARBA00023136"/>
    </source>
</evidence>
<evidence type="ECO:0000256" key="2">
    <source>
        <dbReference type="ARBA" id="ARBA00006653"/>
    </source>
</evidence>
<gene>
    <name evidence="9" type="primary">COG1</name>
    <name evidence="9" type="ORF">BG006_004012</name>
</gene>
<sequence length="982" mass="108873">MLATDAKAPPPVADADDLFMRLSVPELNAYERRTRTDIENKKQELRIMVGERYRDLIGAADCIVRMKETAFAVQDNISKMRNSCDIHALKRNVAAKTKKAQSGSMDEIKKSLYTSAAQIKLLADVPEQIWRNMESSSYLTASRLYLISKAIYNKLSAGTEGDATSVKVMETFPVVGRQWDAVSHFKAQILQKSTTHLKSAKETDLDVIETICAIMLLDDVTMKDMYRLLLAQRQAAIRDVLEVKGGDDIGQQIVQAIQIFRATLFHVDKVFIEPEQGSVSPLERHLRSLQQTFAPPLASIPSTTSKREELASGVFQPSALNAPVVPKLYPTTPNIHLLVRYLPESIQNFTPFIHLDGNRATFPQQYVYQGIQHWKNDIVTMFSAALEKLLQQVQTNTALVAIRAKVWQELQADEYAVESNSKKPWNQICKQLLGDHLSIWNTILRAGFARTFQDIIDFSLSELSIQPQKLLRARLSELDQDNDPNRDIGRFIWNESTAGNKGATTNAAAVATSSTGSGNATSAALSSLPSATEPLIEKIREYVAGRTDLVAIAVDAFEGALRAIRLDQEPALDYQKDAVFGQILDTLSSPVSREHDDTTGEIKEKHLDNMDLFSARADAAQLVEYYQKQFVGCIKAYTHELENLVQEAVRKPEKARNTLPAMDRSMTVGRVASGVGSLGSVIHKALLPPLRRGSKGALSSSGSVSSFAQERAAKAQVDTQVQELVKGLFGVYLISHAAWIDSVEHSLKRSLKVYLEQSSWTDLAALAWEPIPSSSASSSVSSSIRGSPMSSPMVSGSAPKPNLAQEDTKTLLPFHGSTRLMTALHQVVQEMHRVGTGFMRPELVRQLTEKLALATFKAVDWFLNEMIVLDGEEEEAKENKVMLTEKGAMQLLFDLKFLNLVFQTHLEDAEFARLSKSIDPINLAVFEKPLEANADQCDRLGTGLGTLQSIGLASSTEIRNACRLRTQLTRTIHEFFETDQPL</sequence>
<evidence type="ECO:0000313" key="10">
    <source>
        <dbReference type="Proteomes" id="UP000696485"/>
    </source>
</evidence>
<protein>
    <recommendedName>
        <fullName evidence="3">Conserved oligomeric Golgi complex subunit 1</fullName>
    </recommendedName>
</protein>
<evidence type="ECO:0000256" key="6">
    <source>
        <dbReference type="ARBA" id="ARBA00023034"/>
    </source>
</evidence>
<keyword evidence="6" id="KW-0333">Golgi apparatus</keyword>
<dbReference type="Pfam" id="PF08700">
    <property type="entry name" value="VPS51_Exo84_N"/>
    <property type="match status" value="1"/>
</dbReference>
<reference evidence="9" key="1">
    <citation type="journal article" date="2020" name="Fungal Divers.">
        <title>Resolving the Mortierellaceae phylogeny through synthesis of multi-gene phylogenetics and phylogenomics.</title>
        <authorList>
            <person name="Vandepol N."/>
            <person name="Liber J."/>
            <person name="Desiro A."/>
            <person name="Na H."/>
            <person name="Kennedy M."/>
            <person name="Barry K."/>
            <person name="Grigoriev I.V."/>
            <person name="Miller A.N."/>
            <person name="O'Donnell K."/>
            <person name="Stajich J.E."/>
            <person name="Bonito G."/>
        </authorList>
    </citation>
    <scope>NUCLEOTIDE SEQUENCE</scope>
    <source>
        <strain evidence="9">NVP1</strain>
    </source>
</reference>
<evidence type="ECO:0000313" key="9">
    <source>
        <dbReference type="EMBL" id="KAF9333099.1"/>
    </source>
</evidence>
<evidence type="ECO:0000256" key="8">
    <source>
        <dbReference type="SAM" id="MobiDB-lite"/>
    </source>
</evidence>
<name>A0A9P5VN23_9FUNG</name>
<keyword evidence="7" id="KW-0472">Membrane</keyword>
<dbReference type="GO" id="GO:0017119">
    <property type="term" value="C:Golgi transport complex"/>
    <property type="evidence" value="ECO:0007669"/>
    <property type="project" value="InterPro"/>
</dbReference>
<dbReference type="PANTHER" id="PTHR31658:SF0">
    <property type="entry name" value="CONSERVED OLIGOMERIC GOLGI COMPLEX SUBUNIT 1"/>
    <property type="match status" value="1"/>
</dbReference>
<keyword evidence="10" id="KW-1185">Reference proteome</keyword>
<dbReference type="EMBL" id="JAAAUY010000221">
    <property type="protein sequence ID" value="KAF9333099.1"/>
    <property type="molecule type" value="Genomic_DNA"/>
</dbReference>
<feature type="compositionally biased region" description="Low complexity" evidence="8">
    <location>
        <begin position="773"/>
        <end position="797"/>
    </location>
</feature>
<comment type="similarity">
    <text evidence="2">Belongs to the COG1 family.</text>
</comment>
<keyword evidence="5" id="KW-0653">Protein transport</keyword>
<evidence type="ECO:0000256" key="4">
    <source>
        <dbReference type="ARBA" id="ARBA00022448"/>
    </source>
</evidence>
<dbReference type="GO" id="GO:0000139">
    <property type="term" value="C:Golgi membrane"/>
    <property type="evidence" value="ECO:0007669"/>
    <property type="project" value="UniProtKB-SubCell"/>
</dbReference>
<feature type="region of interest" description="Disordered" evidence="8">
    <location>
        <begin position="773"/>
        <end position="801"/>
    </location>
</feature>
<dbReference type="InterPro" id="IPR033370">
    <property type="entry name" value="COG1"/>
</dbReference>
<accession>A0A9P5VN23</accession>
<dbReference type="GO" id="GO:0006891">
    <property type="term" value="P:intra-Golgi vesicle-mediated transport"/>
    <property type="evidence" value="ECO:0007669"/>
    <property type="project" value="InterPro"/>
</dbReference>
<keyword evidence="4" id="KW-0813">Transport</keyword>
<dbReference type="PANTHER" id="PTHR31658">
    <property type="entry name" value="CONSERVED OLIGOMERIC GOLGI COMPLEX SUBUNIT 1"/>
    <property type="match status" value="1"/>
</dbReference>
<dbReference type="GO" id="GO:0015031">
    <property type="term" value="P:protein transport"/>
    <property type="evidence" value="ECO:0007669"/>
    <property type="project" value="UniProtKB-KW"/>
</dbReference>
<evidence type="ECO:0000256" key="3">
    <source>
        <dbReference type="ARBA" id="ARBA00020978"/>
    </source>
</evidence>
<dbReference type="AlphaFoldDB" id="A0A9P5VN23"/>
<proteinExistence type="inferred from homology"/>
<dbReference type="Proteomes" id="UP000696485">
    <property type="component" value="Unassembled WGS sequence"/>
</dbReference>
<organism evidence="9 10">
    <name type="scientific">Podila minutissima</name>
    <dbReference type="NCBI Taxonomy" id="64525"/>
    <lineage>
        <taxon>Eukaryota</taxon>
        <taxon>Fungi</taxon>
        <taxon>Fungi incertae sedis</taxon>
        <taxon>Mucoromycota</taxon>
        <taxon>Mortierellomycotina</taxon>
        <taxon>Mortierellomycetes</taxon>
        <taxon>Mortierellales</taxon>
        <taxon>Mortierellaceae</taxon>
        <taxon>Podila</taxon>
    </lineage>
</organism>
<evidence type="ECO:0000256" key="5">
    <source>
        <dbReference type="ARBA" id="ARBA00022927"/>
    </source>
</evidence>
<evidence type="ECO:0000256" key="1">
    <source>
        <dbReference type="ARBA" id="ARBA00004395"/>
    </source>
</evidence>